<keyword evidence="4 10" id="KW-0812">Transmembrane</keyword>
<evidence type="ECO:0000256" key="4">
    <source>
        <dbReference type="ARBA" id="ARBA00022692"/>
    </source>
</evidence>
<dbReference type="Proteomes" id="UP000030643">
    <property type="component" value="Unassembled WGS sequence"/>
</dbReference>
<comment type="similarity">
    <text evidence="2">Belongs to the UPF0053 family.</text>
</comment>
<reference evidence="14" key="1">
    <citation type="journal article" date="2014" name="Genome Announc.">
        <title>Draft genome sequence of Weissella oryzae SG25T, isolated from fermented rice grains.</title>
        <authorList>
            <person name="Tanizawa Y."/>
            <person name="Fujisawa T."/>
            <person name="Mochizuki T."/>
            <person name="Kaminuma E."/>
            <person name="Suzuki Y."/>
            <person name="Nakamura Y."/>
            <person name="Tohno M."/>
        </authorList>
    </citation>
    <scope>NUCLEOTIDE SEQUENCE [LARGE SCALE GENOMIC DNA]</scope>
    <source>
        <strain evidence="14">DSM 25784 / JCM 18191 / LMG 30913 / SG25</strain>
    </source>
</reference>
<feature type="domain" description="CBS" evidence="11">
    <location>
        <begin position="227"/>
        <end position="289"/>
    </location>
</feature>
<dbReference type="Pfam" id="PF03471">
    <property type="entry name" value="CorC_HlyC"/>
    <property type="match status" value="1"/>
</dbReference>
<evidence type="ECO:0000256" key="6">
    <source>
        <dbReference type="ARBA" id="ARBA00022989"/>
    </source>
</evidence>
<keyword evidence="8 10" id="KW-0472">Membrane</keyword>
<keyword evidence="5" id="KW-0677">Repeat</keyword>
<dbReference type="SUPFAM" id="SSF54631">
    <property type="entry name" value="CBS-domain pair"/>
    <property type="match status" value="1"/>
</dbReference>
<dbReference type="InterPro" id="IPR046342">
    <property type="entry name" value="CBS_dom_sf"/>
</dbReference>
<evidence type="ECO:0000256" key="7">
    <source>
        <dbReference type="ARBA" id="ARBA00023122"/>
    </source>
</evidence>
<evidence type="ECO:0000313" key="13">
    <source>
        <dbReference type="EMBL" id="GAK31777.1"/>
    </source>
</evidence>
<dbReference type="PANTHER" id="PTHR43099">
    <property type="entry name" value="UPF0053 PROTEIN YRKA"/>
    <property type="match status" value="1"/>
</dbReference>
<dbReference type="SMART" id="SM01091">
    <property type="entry name" value="CorC_HlyC"/>
    <property type="match status" value="1"/>
</dbReference>
<accession>A0A069CWQ6</accession>
<dbReference type="eggNOG" id="COG1253">
    <property type="taxonomic scope" value="Bacteria"/>
</dbReference>
<dbReference type="SUPFAM" id="SSF56176">
    <property type="entry name" value="FAD-binding/transporter-associated domain-like"/>
    <property type="match status" value="1"/>
</dbReference>
<dbReference type="RefSeq" id="WP_027699710.1">
    <property type="nucleotide sequence ID" value="NZ_DF820498.1"/>
</dbReference>
<dbReference type="Gene3D" id="3.30.465.10">
    <property type="match status" value="1"/>
</dbReference>
<evidence type="ECO:0000259" key="11">
    <source>
        <dbReference type="PROSITE" id="PS51371"/>
    </source>
</evidence>
<dbReference type="STRING" id="1329250.WOSG25_150280"/>
<name>A0A069CWQ6_WEIOS</name>
<keyword evidence="7 9" id="KW-0129">CBS domain</keyword>
<keyword evidence="6 10" id="KW-1133">Transmembrane helix</keyword>
<comment type="subcellular location">
    <subcellularLocation>
        <location evidence="1">Cell membrane</location>
        <topology evidence="1">Multi-pass membrane protein</topology>
    </subcellularLocation>
</comment>
<keyword evidence="14" id="KW-1185">Reference proteome</keyword>
<dbReference type="GO" id="GO:0050660">
    <property type="term" value="F:flavin adenine dinucleotide binding"/>
    <property type="evidence" value="ECO:0007669"/>
    <property type="project" value="InterPro"/>
</dbReference>
<dbReference type="InterPro" id="IPR051676">
    <property type="entry name" value="UPF0053_domain"/>
</dbReference>
<dbReference type="GO" id="GO:0005886">
    <property type="term" value="C:plasma membrane"/>
    <property type="evidence" value="ECO:0007669"/>
    <property type="project" value="UniProtKB-SubCell"/>
</dbReference>
<dbReference type="InterPro" id="IPR016169">
    <property type="entry name" value="FAD-bd_PCMH_sub2"/>
</dbReference>
<proteinExistence type="inferred from homology"/>
<dbReference type="EMBL" id="DF820498">
    <property type="protein sequence ID" value="GAK31777.1"/>
    <property type="molecule type" value="Genomic_DNA"/>
</dbReference>
<dbReference type="Pfam" id="PF00571">
    <property type="entry name" value="CBS"/>
    <property type="match status" value="2"/>
</dbReference>
<evidence type="ECO:0000256" key="3">
    <source>
        <dbReference type="ARBA" id="ARBA00022475"/>
    </source>
</evidence>
<dbReference type="AlphaFoldDB" id="A0A069CWQ6"/>
<feature type="domain" description="CBS" evidence="11">
    <location>
        <begin position="292"/>
        <end position="349"/>
    </location>
</feature>
<dbReference type="InterPro" id="IPR002550">
    <property type="entry name" value="CNNM"/>
</dbReference>
<dbReference type="Pfam" id="PF01595">
    <property type="entry name" value="CNNM"/>
    <property type="match status" value="1"/>
</dbReference>
<dbReference type="PROSITE" id="PS51846">
    <property type="entry name" value="CNNM"/>
    <property type="match status" value="1"/>
</dbReference>
<gene>
    <name evidence="13" type="ORF">WOSG25_150280</name>
</gene>
<evidence type="ECO:0000256" key="2">
    <source>
        <dbReference type="ARBA" id="ARBA00006337"/>
    </source>
</evidence>
<evidence type="ECO:0000256" key="9">
    <source>
        <dbReference type="PROSITE-ProRule" id="PRU00703"/>
    </source>
</evidence>
<dbReference type="OrthoDB" id="9798188at2"/>
<protein>
    <submittedName>
        <fullName evidence="13">Hemolysin</fullName>
    </submittedName>
</protein>
<keyword evidence="3" id="KW-1003">Cell membrane</keyword>
<evidence type="ECO:0000256" key="1">
    <source>
        <dbReference type="ARBA" id="ARBA00004651"/>
    </source>
</evidence>
<evidence type="ECO:0000256" key="8">
    <source>
        <dbReference type="ARBA" id="ARBA00023136"/>
    </source>
</evidence>
<dbReference type="CDD" id="cd04590">
    <property type="entry name" value="CBS_pair_CorC_HlyC_assoc"/>
    <property type="match status" value="1"/>
</dbReference>
<evidence type="ECO:0000313" key="14">
    <source>
        <dbReference type="Proteomes" id="UP000030643"/>
    </source>
</evidence>
<dbReference type="PROSITE" id="PS51371">
    <property type="entry name" value="CBS"/>
    <property type="match status" value="2"/>
</dbReference>
<dbReference type="InterPro" id="IPR005170">
    <property type="entry name" value="Transptr-assoc_dom"/>
</dbReference>
<evidence type="ECO:0000256" key="5">
    <source>
        <dbReference type="ARBA" id="ARBA00022737"/>
    </source>
</evidence>
<dbReference type="PANTHER" id="PTHR43099:SF2">
    <property type="entry name" value="UPF0053 PROTEIN YRKA"/>
    <property type="match status" value="1"/>
</dbReference>
<dbReference type="InterPro" id="IPR044751">
    <property type="entry name" value="Ion_transp-like_CBS"/>
</dbReference>
<feature type="domain" description="CNNM transmembrane" evidence="12">
    <location>
        <begin position="2"/>
        <end position="208"/>
    </location>
</feature>
<sequence length="448" mass="50087">MTVGQEIISAVVIIVVLLFAMVFVAAEFALVKVRKSALEDYQAKRERPSRQANLAIHMVENLNEYLSTTQVGITLSGLILGWLGEATVASLLLDLGILQRIPGVAAGVLASVIALVLLTYIEVVFTELVPKNVAIEFPIRVLLFVATPLRAFHLIFYPFVWLLNVSAVFFTRIMGLKTANEDEEVYSEAEILSLTRIAARQGEVDAEDYVFMERAFEMTDKTAVDIMVDRTELEVVDVTTTVKVALQKYFTSKHSRFPVVANHDKDKILGYVFNYDIMYQATLDDSVSVRKVIRNIPTVPENMPIMDVLSRMIASRTPMVVVGDEYGGTSGIVTDKDIYEELFGTVRDEVDEVAEDMIEKVDKKPDGSQVYKVSGKLTLYDFERFFKIDIPAFDNSEMVTLSGFILDNEDLIQNGSQIVVAGFLIKVLDYKDTFINEVEVTQLPVAAK</sequence>
<dbReference type="Gene3D" id="3.10.580.10">
    <property type="entry name" value="CBS-domain"/>
    <property type="match status" value="1"/>
</dbReference>
<organism evidence="13 14">
    <name type="scientific">Weissella oryzae (strain DSM 25784 / JCM 18191 / LMG 30913 / SG25)</name>
    <dbReference type="NCBI Taxonomy" id="1329250"/>
    <lineage>
        <taxon>Bacteria</taxon>
        <taxon>Bacillati</taxon>
        <taxon>Bacillota</taxon>
        <taxon>Bacilli</taxon>
        <taxon>Lactobacillales</taxon>
        <taxon>Lactobacillaceae</taxon>
        <taxon>Weissella</taxon>
    </lineage>
</organism>
<evidence type="ECO:0000256" key="10">
    <source>
        <dbReference type="PROSITE-ProRule" id="PRU01193"/>
    </source>
</evidence>
<dbReference type="InterPro" id="IPR036318">
    <property type="entry name" value="FAD-bd_PCMH-like_sf"/>
</dbReference>
<dbReference type="InterPro" id="IPR000644">
    <property type="entry name" value="CBS_dom"/>
</dbReference>
<evidence type="ECO:0000259" key="12">
    <source>
        <dbReference type="PROSITE" id="PS51846"/>
    </source>
</evidence>